<reference evidence="1 2" key="1">
    <citation type="journal article" date="2022" name="Nat. Plants">
        <title>Genomes of leafy and leafless Platanthera orchids illuminate the evolution of mycoheterotrophy.</title>
        <authorList>
            <person name="Li M.H."/>
            <person name="Liu K.W."/>
            <person name="Li Z."/>
            <person name="Lu H.C."/>
            <person name="Ye Q.L."/>
            <person name="Zhang D."/>
            <person name="Wang J.Y."/>
            <person name="Li Y.F."/>
            <person name="Zhong Z.M."/>
            <person name="Liu X."/>
            <person name="Yu X."/>
            <person name="Liu D.K."/>
            <person name="Tu X.D."/>
            <person name="Liu B."/>
            <person name="Hao Y."/>
            <person name="Liao X.Y."/>
            <person name="Jiang Y.T."/>
            <person name="Sun W.H."/>
            <person name="Chen J."/>
            <person name="Chen Y.Q."/>
            <person name="Ai Y."/>
            <person name="Zhai J.W."/>
            <person name="Wu S.S."/>
            <person name="Zhou Z."/>
            <person name="Hsiao Y.Y."/>
            <person name="Wu W.L."/>
            <person name="Chen Y.Y."/>
            <person name="Lin Y.F."/>
            <person name="Hsu J.L."/>
            <person name="Li C.Y."/>
            <person name="Wang Z.W."/>
            <person name="Zhao X."/>
            <person name="Zhong W.Y."/>
            <person name="Ma X.K."/>
            <person name="Ma L."/>
            <person name="Huang J."/>
            <person name="Chen G.Z."/>
            <person name="Huang M.Z."/>
            <person name="Huang L."/>
            <person name="Peng D.H."/>
            <person name="Luo Y.B."/>
            <person name="Zou S.Q."/>
            <person name="Chen S.P."/>
            <person name="Lan S."/>
            <person name="Tsai W.C."/>
            <person name="Van de Peer Y."/>
            <person name="Liu Z.J."/>
        </authorList>
    </citation>
    <scope>NUCLEOTIDE SEQUENCE [LARGE SCALE GENOMIC DNA]</scope>
    <source>
        <strain evidence="1">Lor288</strain>
    </source>
</reference>
<dbReference type="Proteomes" id="UP001412067">
    <property type="component" value="Unassembled WGS sequence"/>
</dbReference>
<keyword evidence="2" id="KW-1185">Reference proteome</keyword>
<proteinExistence type="predicted"/>
<gene>
    <name evidence="1" type="primary">MLO1</name>
    <name evidence="1" type="ORF">KSP40_PGU001507</name>
</gene>
<dbReference type="EMBL" id="JBBWWR010000012">
    <property type="protein sequence ID" value="KAK8958354.1"/>
    <property type="molecule type" value="Genomic_DNA"/>
</dbReference>
<comment type="caution">
    <text evidence="1">The sequence shown here is derived from an EMBL/GenBank/DDBJ whole genome shotgun (WGS) entry which is preliminary data.</text>
</comment>
<organism evidence="1 2">
    <name type="scientific">Platanthera guangdongensis</name>
    <dbReference type="NCBI Taxonomy" id="2320717"/>
    <lineage>
        <taxon>Eukaryota</taxon>
        <taxon>Viridiplantae</taxon>
        <taxon>Streptophyta</taxon>
        <taxon>Embryophyta</taxon>
        <taxon>Tracheophyta</taxon>
        <taxon>Spermatophyta</taxon>
        <taxon>Magnoliopsida</taxon>
        <taxon>Liliopsida</taxon>
        <taxon>Asparagales</taxon>
        <taxon>Orchidaceae</taxon>
        <taxon>Orchidoideae</taxon>
        <taxon>Orchideae</taxon>
        <taxon>Orchidinae</taxon>
        <taxon>Platanthera</taxon>
    </lineage>
</organism>
<sequence length="103" mass="10958">MGSSFKPVIFEEHVQEGLLGWAQKARIKGKKPGTVLSRKKTAAPQQLECVFSIKDPVVDEDGAGIVELNGSMSRRDSSDGEGCCLVPHICGKTRDGRAGTTGT</sequence>
<accession>A0ABR2M439</accession>
<evidence type="ECO:0000313" key="1">
    <source>
        <dbReference type="EMBL" id="KAK8958354.1"/>
    </source>
</evidence>
<name>A0ABR2M439_9ASPA</name>
<protein>
    <submittedName>
        <fullName evidence="1">MLO-like protein 1</fullName>
    </submittedName>
</protein>
<evidence type="ECO:0000313" key="2">
    <source>
        <dbReference type="Proteomes" id="UP001412067"/>
    </source>
</evidence>